<keyword evidence="5" id="KW-1185">Reference proteome</keyword>
<dbReference type="InterPro" id="IPR036322">
    <property type="entry name" value="WD40_repeat_dom_sf"/>
</dbReference>
<dbReference type="Proteomes" id="UP000799767">
    <property type="component" value="Unassembled WGS sequence"/>
</dbReference>
<dbReference type="EMBL" id="MU001636">
    <property type="protein sequence ID" value="KAF2482707.1"/>
    <property type="molecule type" value="Genomic_DNA"/>
</dbReference>
<name>A0A6A6PU11_9PEZI</name>
<dbReference type="Pfam" id="PF00400">
    <property type="entry name" value="WD40"/>
    <property type="match status" value="1"/>
</dbReference>
<dbReference type="PANTHER" id="PTHR19848">
    <property type="entry name" value="WD40 REPEAT PROTEIN"/>
    <property type="match status" value="1"/>
</dbReference>
<dbReference type="InterPro" id="IPR015943">
    <property type="entry name" value="WD40/YVTN_repeat-like_dom_sf"/>
</dbReference>
<dbReference type="RefSeq" id="XP_033589277.1">
    <property type="nucleotide sequence ID" value="XM_033733838.1"/>
</dbReference>
<evidence type="ECO:0000256" key="1">
    <source>
        <dbReference type="ARBA" id="ARBA00022574"/>
    </source>
</evidence>
<dbReference type="InterPro" id="IPR001680">
    <property type="entry name" value="WD40_rpt"/>
</dbReference>
<dbReference type="SUPFAM" id="SSF50978">
    <property type="entry name" value="WD40 repeat-like"/>
    <property type="match status" value="1"/>
</dbReference>
<proteinExistence type="predicted"/>
<dbReference type="SMART" id="SM00320">
    <property type="entry name" value="WD40"/>
    <property type="match status" value="6"/>
</dbReference>
<organism evidence="4 5">
    <name type="scientific">Neohortaea acidophila</name>
    <dbReference type="NCBI Taxonomy" id="245834"/>
    <lineage>
        <taxon>Eukaryota</taxon>
        <taxon>Fungi</taxon>
        <taxon>Dikarya</taxon>
        <taxon>Ascomycota</taxon>
        <taxon>Pezizomycotina</taxon>
        <taxon>Dothideomycetes</taxon>
        <taxon>Dothideomycetidae</taxon>
        <taxon>Mycosphaerellales</taxon>
        <taxon>Teratosphaeriaceae</taxon>
        <taxon>Neohortaea</taxon>
    </lineage>
</organism>
<dbReference type="OrthoDB" id="1367865at2759"/>
<dbReference type="PANTHER" id="PTHR19848:SF8">
    <property type="entry name" value="F-BOX AND WD REPEAT DOMAIN CONTAINING 7"/>
    <property type="match status" value="1"/>
</dbReference>
<dbReference type="Gene3D" id="2.130.10.10">
    <property type="entry name" value="YVTN repeat-like/Quinoprotein amine dehydrogenase"/>
    <property type="match status" value="3"/>
</dbReference>
<keyword evidence="1 3" id="KW-0853">WD repeat</keyword>
<evidence type="ECO:0000256" key="2">
    <source>
        <dbReference type="ARBA" id="ARBA00022737"/>
    </source>
</evidence>
<sequence length="478" mass="53475">MQAASPLELLILQEFSNDGVPAQWASGQSGPRCWGEEDHAVIVADPDRPRLERFSAAFSPDANFLAVSLDRRIKVYDLHSREQKADVLGHERPIEGLHWLRLTNAQSTYGPGVVYLLFIQGQRCYGDSTATLTLATLAVDARGGIIDLIAPLDISKVDNDAMQSVSTHLGPHGDIYEADTLNVRTQLHQTPDRRDLTFREQHSLVICGRFTSFDSQIFSNDGRRVIYIATGHTTQQGTRMYQDGHPPEIVVWDIPSGAEVCRLHGHRDKIEWAGWALGDQSIVTASWDNGFAIWDAETGECRHPIGPTASRNWAGAVSPDGERVLLSGSHELGIFMVSTGVKMVDIDRTHFMPRGMNFIRKVSWSPTGDVIAIGAEGPSVVLLDPATGEGRVVLEYVYEHPAFFAFRTPQWADGGRKLTVRGSDSTLLVWDRERNWKWKFQRRAGTRMDQSEHQVCYLKNLNTIVSVTGDYTVRWWKL</sequence>
<feature type="repeat" description="WD" evidence="3">
    <location>
        <begin position="263"/>
        <end position="304"/>
    </location>
</feature>
<dbReference type="AlphaFoldDB" id="A0A6A6PU11"/>
<protein>
    <submittedName>
        <fullName evidence="4">WD40-repeat-containing domain protein</fullName>
    </submittedName>
</protein>
<dbReference type="PROSITE" id="PS50082">
    <property type="entry name" value="WD_REPEATS_2"/>
    <property type="match status" value="1"/>
</dbReference>
<evidence type="ECO:0000313" key="4">
    <source>
        <dbReference type="EMBL" id="KAF2482707.1"/>
    </source>
</evidence>
<gene>
    <name evidence="4" type="ORF">BDY17DRAFT_299035</name>
</gene>
<evidence type="ECO:0000313" key="5">
    <source>
        <dbReference type="Proteomes" id="UP000799767"/>
    </source>
</evidence>
<evidence type="ECO:0000256" key="3">
    <source>
        <dbReference type="PROSITE-ProRule" id="PRU00221"/>
    </source>
</evidence>
<dbReference type="GeneID" id="54474840"/>
<reference evidence="4" key="1">
    <citation type="journal article" date="2020" name="Stud. Mycol.">
        <title>101 Dothideomycetes genomes: a test case for predicting lifestyles and emergence of pathogens.</title>
        <authorList>
            <person name="Haridas S."/>
            <person name="Albert R."/>
            <person name="Binder M."/>
            <person name="Bloem J."/>
            <person name="Labutti K."/>
            <person name="Salamov A."/>
            <person name="Andreopoulos B."/>
            <person name="Baker S."/>
            <person name="Barry K."/>
            <person name="Bills G."/>
            <person name="Bluhm B."/>
            <person name="Cannon C."/>
            <person name="Castanera R."/>
            <person name="Culley D."/>
            <person name="Daum C."/>
            <person name="Ezra D."/>
            <person name="Gonzalez J."/>
            <person name="Henrissat B."/>
            <person name="Kuo A."/>
            <person name="Liang C."/>
            <person name="Lipzen A."/>
            <person name="Lutzoni F."/>
            <person name="Magnuson J."/>
            <person name="Mondo S."/>
            <person name="Nolan M."/>
            <person name="Ohm R."/>
            <person name="Pangilinan J."/>
            <person name="Park H.-J."/>
            <person name="Ramirez L."/>
            <person name="Alfaro M."/>
            <person name="Sun H."/>
            <person name="Tritt A."/>
            <person name="Yoshinaga Y."/>
            <person name="Zwiers L.-H."/>
            <person name="Turgeon B."/>
            <person name="Goodwin S."/>
            <person name="Spatafora J."/>
            <person name="Crous P."/>
            <person name="Grigoriev I."/>
        </authorList>
    </citation>
    <scope>NUCLEOTIDE SEQUENCE</scope>
    <source>
        <strain evidence="4">CBS 113389</strain>
    </source>
</reference>
<accession>A0A6A6PU11</accession>
<keyword evidence="2" id="KW-0677">Repeat</keyword>